<keyword evidence="4" id="KW-1185">Reference proteome</keyword>
<sequence length="295" mass="30717">MTSDGVLVEVAPGVHVATSEVYTTTSTVVVGDEGGCLVVDPGVTAREVEALGDAVRARGWHPVAVWSTHPHWDHRLDGPWLRGVPRWSAPSGNQPDEPARAHVPVARFAAQRDDDDELARALHARPADAPAAIAPEPRPAPVRPGGGEGVAAAWHTLDDEAIGWSGPRALVLAHRAHAAGHSALLLPDVGVLIAGDMLSDIEIPLLDDDAADPVGDYRTALDVLATCGATLVVPGHGSVGRELDARVTADRAYLTALAGGAEPDDPRLAAPAQRAAHEQQRILIAHASHRTPPGG</sequence>
<dbReference type="SUPFAM" id="SSF56281">
    <property type="entry name" value="Metallo-hydrolase/oxidoreductase"/>
    <property type="match status" value="1"/>
</dbReference>
<organism evidence="3 4">
    <name type="scientific">Cellulomonas persica</name>
    <dbReference type="NCBI Taxonomy" id="76861"/>
    <lineage>
        <taxon>Bacteria</taxon>
        <taxon>Bacillati</taxon>
        <taxon>Actinomycetota</taxon>
        <taxon>Actinomycetes</taxon>
        <taxon>Micrococcales</taxon>
        <taxon>Cellulomonadaceae</taxon>
        <taxon>Cellulomonas</taxon>
    </lineage>
</organism>
<dbReference type="InterPro" id="IPR001279">
    <property type="entry name" value="Metallo-B-lactamas"/>
</dbReference>
<dbReference type="Proteomes" id="UP000321386">
    <property type="component" value="Unassembled WGS sequence"/>
</dbReference>
<evidence type="ECO:0000259" key="2">
    <source>
        <dbReference type="SMART" id="SM00849"/>
    </source>
</evidence>
<proteinExistence type="predicted"/>
<dbReference type="PANTHER" id="PTHR42951">
    <property type="entry name" value="METALLO-BETA-LACTAMASE DOMAIN-CONTAINING"/>
    <property type="match status" value="1"/>
</dbReference>
<dbReference type="InterPro" id="IPR036866">
    <property type="entry name" value="RibonucZ/Hydroxyglut_hydro"/>
</dbReference>
<comment type="caution">
    <text evidence="3">The sequence shown here is derived from an EMBL/GenBank/DDBJ whole genome shotgun (WGS) entry which is preliminary data.</text>
</comment>
<dbReference type="InterPro" id="IPR050855">
    <property type="entry name" value="NDM-1-like"/>
</dbReference>
<feature type="domain" description="Metallo-beta-lactamase" evidence="2">
    <location>
        <begin position="24"/>
        <end position="236"/>
    </location>
</feature>
<reference evidence="3 4" key="1">
    <citation type="submission" date="2019-07" db="EMBL/GenBank/DDBJ databases">
        <title>Whole genome shotgun sequence of Cellulomonas persica NBRC 101101.</title>
        <authorList>
            <person name="Hosoyama A."/>
            <person name="Uohara A."/>
            <person name="Ohji S."/>
            <person name="Ichikawa N."/>
        </authorList>
    </citation>
    <scope>NUCLEOTIDE SEQUENCE [LARGE SCALE GENOMIC DNA]</scope>
    <source>
        <strain evidence="3 4">NBRC 101101</strain>
    </source>
</reference>
<dbReference type="SMART" id="SM00849">
    <property type="entry name" value="Lactamase_B"/>
    <property type="match status" value="1"/>
</dbReference>
<evidence type="ECO:0000313" key="4">
    <source>
        <dbReference type="Proteomes" id="UP000321386"/>
    </source>
</evidence>
<evidence type="ECO:0000256" key="1">
    <source>
        <dbReference type="SAM" id="MobiDB-lite"/>
    </source>
</evidence>
<dbReference type="AlphaFoldDB" id="A0A510USV3"/>
<accession>A0A510USV3</accession>
<protein>
    <submittedName>
        <fullName evidence="3">MBL fold metallo-hydrolase</fullName>
    </submittedName>
</protein>
<name>A0A510USV3_9CELL</name>
<keyword evidence="3" id="KW-0378">Hydrolase</keyword>
<dbReference type="Pfam" id="PF00753">
    <property type="entry name" value="Lactamase_B"/>
    <property type="match status" value="1"/>
</dbReference>
<dbReference type="PANTHER" id="PTHR42951:SF22">
    <property type="entry name" value="METALLO BETA-LACTAMASE SUPERFAMILY LIPOPROTEIN"/>
    <property type="match status" value="1"/>
</dbReference>
<evidence type="ECO:0000313" key="3">
    <source>
        <dbReference type="EMBL" id="GEK17742.1"/>
    </source>
</evidence>
<feature type="region of interest" description="Disordered" evidence="1">
    <location>
        <begin position="125"/>
        <end position="147"/>
    </location>
</feature>
<dbReference type="Gene3D" id="3.60.15.10">
    <property type="entry name" value="Ribonuclease Z/Hydroxyacylglutathione hydrolase-like"/>
    <property type="match status" value="1"/>
</dbReference>
<dbReference type="GO" id="GO:0016787">
    <property type="term" value="F:hydrolase activity"/>
    <property type="evidence" value="ECO:0007669"/>
    <property type="project" value="UniProtKB-KW"/>
</dbReference>
<gene>
    <name evidence="3" type="ORF">CPE01_14750</name>
</gene>
<dbReference type="EMBL" id="BJUA01000006">
    <property type="protein sequence ID" value="GEK17742.1"/>
    <property type="molecule type" value="Genomic_DNA"/>
</dbReference>
<dbReference type="OrthoDB" id="3813329at2"/>
<dbReference type="RefSeq" id="WP_146806007.1">
    <property type="nucleotide sequence ID" value="NZ_BJUA01000006.1"/>
</dbReference>